<keyword evidence="3" id="KW-1185">Reference proteome</keyword>
<feature type="compositionally biased region" description="Basic and acidic residues" evidence="1">
    <location>
        <begin position="9"/>
        <end position="22"/>
    </location>
</feature>
<organism evidence="2 3">
    <name type="scientific">Amycolatopsis pretoriensis</name>
    <dbReference type="NCBI Taxonomy" id="218821"/>
    <lineage>
        <taxon>Bacteria</taxon>
        <taxon>Bacillati</taxon>
        <taxon>Actinomycetota</taxon>
        <taxon>Actinomycetes</taxon>
        <taxon>Pseudonocardiales</taxon>
        <taxon>Pseudonocardiaceae</taxon>
        <taxon>Amycolatopsis</taxon>
    </lineage>
</organism>
<dbReference type="Proteomes" id="UP000198878">
    <property type="component" value="Unassembled WGS sequence"/>
</dbReference>
<evidence type="ECO:0000256" key="1">
    <source>
        <dbReference type="SAM" id="MobiDB-lite"/>
    </source>
</evidence>
<feature type="region of interest" description="Disordered" evidence="1">
    <location>
        <begin position="242"/>
        <end position="266"/>
    </location>
</feature>
<sequence>MMTINDPRGSVDDVIRPADPPRRGNKSYRARRPAFQRGFPRKMLDDLNLAVELAFTLAVDLGDLDVRVLAKRSGLPAEALEKVRHREVYLPAPRLAGLLRVCGLDEPTVRRAAEATEFLDDAAVIPFFRPTELRLTSAEQDIGSPADLAVVLDVVARRSGIPLKYLAVAAGVSRAQLYSLTGSARMPRKPDQLINLLSVSGLQADDVQHVVQCWRRLGAAAIVAKLEATEPPSPAISATAELARSEDNSAVAGAPQEPTRSGPWTRLRALLIGDRPHEPGPRS</sequence>
<evidence type="ECO:0000313" key="2">
    <source>
        <dbReference type="EMBL" id="SEF27411.1"/>
    </source>
</evidence>
<reference evidence="3" key="1">
    <citation type="submission" date="2016-10" db="EMBL/GenBank/DDBJ databases">
        <authorList>
            <person name="Varghese N."/>
            <person name="Submissions S."/>
        </authorList>
    </citation>
    <scope>NUCLEOTIDE SEQUENCE [LARGE SCALE GENOMIC DNA]</scope>
    <source>
        <strain evidence="3">DSM 44654</strain>
    </source>
</reference>
<name>A0A1H5QQ23_9PSEU</name>
<protein>
    <submittedName>
        <fullName evidence="2">Uncharacterized protein</fullName>
    </submittedName>
</protein>
<evidence type="ECO:0000313" key="3">
    <source>
        <dbReference type="Proteomes" id="UP000198878"/>
    </source>
</evidence>
<proteinExistence type="predicted"/>
<accession>A0A1H5QQ23</accession>
<dbReference type="EMBL" id="FNUJ01000003">
    <property type="protein sequence ID" value="SEF27411.1"/>
    <property type="molecule type" value="Genomic_DNA"/>
</dbReference>
<feature type="region of interest" description="Disordered" evidence="1">
    <location>
        <begin position="1"/>
        <end position="30"/>
    </location>
</feature>
<dbReference type="AlphaFoldDB" id="A0A1H5QQ23"/>
<gene>
    <name evidence="2" type="ORF">SAMN05421837_103818</name>
</gene>